<sequence>MIRVVSGIFFLLLAGLGPMITLPAAHAENLPGEPVTIRFLTYHNSPPFIINEASRLGMTFTLADTLSARSNGQYYFKVEILPRKRLDLVLKDGCLCVVPWVNPEWFNEPNAPPYPFTDGYQRDSNAVISRISQKVEYKSPFSLYGLSVAGLQGTQWGLVDTLVARGLIIKEEVPRFFLALKMVVAGRADAAILPTSIAAYLIERHKLASELYISSRPHSVFARHFLVSQPPGQPNLPLYQFLQAQVPSLLANPPWDVPL</sequence>
<reference evidence="1" key="2">
    <citation type="submission" date="2023-01" db="EMBL/GenBank/DDBJ databases">
        <title>Draft genome sequence of Sneathiella chinensis strain NBRC 103408.</title>
        <authorList>
            <person name="Sun Q."/>
            <person name="Mori K."/>
        </authorList>
    </citation>
    <scope>NUCLEOTIDE SEQUENCE</scope>
    <source>
        <strain evidence="1">NBRC 103408</strain>
    </source>
</reference>
<dbReference type="Gene3D" id="3.40.190.10">
    <property type="entry name" value="Periplasmic binding protein-like II"/>
    <property type="match status" value="2"/>
</dbReference>
<dbReference type="SUPFAM" id="SSF53850">
    <property type="entry name" value="Periplasmic binding protein-like II"/>
    <property type="match status" value="1"/>
</dbReference>
<accession>A0ABQ5U511</accession>
<comment type="caution">
    <text evidence="1">The sequence shown here is derived from an EMBL/GenBank/DDBJ whole genome shotgun (WGS) entry which is preliminary data.</text>
</comment>
<keyword evidence="2" id="KW-1185">Reference proteome</keyword>
<organism evidence="1 2">
    <name type="scientific">Sneathiella chinensis</name>
    <dbReference type="NCBI Taxonomy" id="349750"/>
    <lineage>
        <taxon>Bacteria</taxon>
        <taxon>Pseudomonadati</taxon>
        <taxon>Pseudomonadota</taxon>
        <taxon>Alphaproteobacteria</taxon>
        <taxon>Sneathiellales</taxon>
        <taxon>Sneathiellaceae</taxon>
        <taxon>Sneathiella</taxon>
    </lineage>
</organism>
<evidence type="ECO:0000313" key="1">
    <source>
        <dbReference type="EMBL" id="GLQ06402.1"/>
    </source>
</evidence>
<evidence type="ECO:0008006" key="3">
    <source>
        <dbReference type="Google" id="ProtNLM"/>
    </source>
</evidence>
<name>A0ABQ5U511_9PROT</name>
<dbReference type="EMBL" id="BSNF01000006">
    <property type="protein sequence ID" value="GLQ06402.1"/>
    <property type="molecule type" value="Genomic_DNA"/>
</dbReference>
<dbReference type="RefSeq" id="WP_169560448.1">
    <property type="nucleotide sequence ID" value="NZ_BSNF01000006.1"/>
</dbReference>
<dbReference type="Proteomes" id="UP001161409">
    <property type="component" value="Unassembled WGS sequence"/>
</dbReference>
<protein>
    <recommendedName>
        <fullName evidence="3">Solute-binding protein family 3/N-terminal domain-containing protein</fullName>
    </recommendedName>
</protein>
<reference evidence="1" key="1">
    <citation type="journal article" date="2014" name="Int. J. Syst. Evol. Microbiol.">
        <title>Complete genome of a new Firmicutes species belonging to the dominant human colonic microbiota ('Ruminococcus bicirculans') reveals two chromosomes and a selective capacity to utilize plant glucans.</title>
        <authorList>
            <consortium name="NISC Comparative Sequencing Program"/>
            <person name="Wegmann U."/>
            <person name="Louis P."/>
            <person name="Goesmann A."/>
            <person name="Henrissat B."/>
            <person name="Duncan S.H."/>
            <person name="Flint H.J."/>
        </authorList>
    </citation>
    <scope>NUCLEOTIDE SEQUENCE</scope>
    <source>
        <strain evidence="1">NBRC 103408</strain>
    </source>
</reference>
<proteinExistence type="predicted"/>
<evidence type="ECO:0000313" key="2">
    <source>
        <dbReference type="Proteomes" id="UP001161409"/>
    </source>
</evidence>
<gene>
    <name evidence="1" type="ORF">GCM10007924_16230</name>
</gene>